<dbReference type="Ensembl" id="ENSCMIT00000031682.1">
    <property type="protein sequence ID" value="ENSCMIP00000031207.1"/>
    <property type="gene ID" value="ENSCMIG00000013412.1"/>
</dbReference>
<dbReference type="STRING" id="7868.ENSCMIP00000031207"/>
<proteinExistence type="predicted"/>
<dbReference type="PANTHER" id="PTHR28641">
    <property type="match status" value="1"/>
</dbReference>
<dbReference type="InParanoid" id="A0A4W3IPN6"/>
<reference evidence="3" key="3">
    <citation type="journal article" date="2014" name="Nature">
        <title>Elephant shark genome provides unique insights into gnathostome evolution.</title>
        <authorList>
            <consortium name="International Elephant Shark Genome Sequencing Consortium"/>
            <person name="Venkatesh B."/>
            <person name="Lee A.P."/>
            <person name="Ravi V."/>
            <person name="Maurya A.K."/>
            <person name="Lian M.M."/>
            <person name="Swann J.B."/>
            <person name="Ohta Y."/>
            <person name="Flajnik M.F."/>
            <person name="Sutoh Y."/>
            <person name="Kasahara M."/>
            <person name="Hoon S."/>
            <person name="Gangu V."/>
            <person name="Roy S.W."/>
            <person name="Irimia M."/>
            <person name="Korzh V."/>
            <person name="Kondrychyn I."/>
            <person name="Lim Z.W."/>
            <person name="Tay B.H."/>
            <person name="Tohari S."/>
            <person name="Kong K.W."/>
            <person name="Ho S."/>
            <person name="Lorente-Galdos B."/>
            <person name="Quilez J."/>
            <person name="Marques-Bonet T."/>
            <person name="Raney B.J."/>
            <person name="Ingham P.W."/>
            <person name="Tay A."/>
            <person name="Hillier L.W."/>
            <person name="Minx P."/>
            <person name="Boehm T."/>
            <person name="Wilson R.K."/>
            <person name="Brenner S."/>
            <person name="Warren W.C."/>
        </authorList>
    </citation>
    <scope>NUCLEOTIDE SEQUENCE [LARGE SCALE GENOMIC DNA]</scope>
</reference>
<dbReference type="GO" id="GO:2001294">
    <property type="term" value="P:malonyl-CoA catabolic process"/>
    <property type="evidence" value="ECO:0007669"/>
    <property type="project" value="TreeGrafter"/>
</dbReference>
<reference evidence="3" key="2">
    <citation type="journal article" date="2007" name="PLoS Biol.">
        <title>Survey sequencing and comparative analysis of the elephant shark (Callorhinchus milii) genome.</title>
        <authorList>
            <person name="Venkatesh B."/>
            <person name="Kirkness E.F."/>
            <person name="Loh Y.H."/>
            <person name="Halpern A.L."/>
            <person name="Lee A.P."/>
            <person name="Johnson J."/>
            <person name="Dandona N."/>
            <person name="Viswanathan L.D."/>
            <person name="Tay A."/>
            <person name="Venter J.C."/>
            <person name="Strausberg R.L."/>
            <person name="Brenner S."/>
        </authorList>
    </citation>
    <scope>NUCLEOTIDE SEQUENCE [LARGE SCALE GENOMIC DNA]</scope>
</reference>
<dbReference type="Pfam" id="PF05292">
    <property type="entry name" value="MCD"/>
    <property type="match status" value="1"/>
</dbReference>
<keyword evidence="3" id="KW-1185">Reference proteome</keyword>
<dbReference type="GeneTree" id="ENSGT00390000005410"/>
<evidence type="ECO:0000313" key="3">
    <source>
        <dbReference type="Proteomes" id="UP000314986"/>
    </source>
</evidence>
<protein>
    <submittedName>
        <fullName evidence="2">Malonyl-CoA decarboxylase</fullName>
    </submittedName>
</protein>
<dbReference type="GO" id="GO:0006633">
    <property type="term" value="P:fatty acid biosynthetic process"/>
    <property type="evidence" value="ECO:0007669"/>
    <property type="project" value="InterPro"/>
</dbReference>
<reference evidence="2" key="5">
    <citation type="submission" date="2025-09" db="UniProtKB">
        <authorList>
            <consortium name="Ensembl"/>
        </authorList>
    </citation>
    <scope>IDENTIFICATION</scope>
</reference>
<reference evidence="2" key="4">
    <citation type="submission" date="2025-08" db="UniProtKB">
        <authorList>
            <consortium name="Ensembl"/>
        </authorList>
    </citation>
    <scope>IDENTIFICATION</scope>
</reference>
<dbReference type="Proteomes" id="UP000314986">
    <property type="component" value="Unassembled WGS sequence"/>
</dbReference>
<dbReference type="GO" id="GO:0006085">
    <property type="term" value="P:acetyl-CoA biosynthetic process"/>
    <property type="evidence" value="ECO:0007669"/>
    <property type="project" value="TreeGrafter"/>
</dbReference>
<evidence type="ECO:0000313" key="2">
    <source>
        <dbReference type="Ensembl" id="ENSCMIP00000031207.1"/>
    </source>
</evidence>
<evidence type="ECO:0000259" key="1">
    <source>
        <dbReference type="Pfam" id="PF05292"/>
    </source>
</evidence>
<dbReference type="InterPro" id="IPR007956">
    <property type="entry name" value="Malonyl_CoA_deC_C"/>
</dbReference>
<organism evidence="2 3">
    <name type="scientific">Callorhinchus milii</name>
    <name type="common">Ghost shark</name>
    <dbReference type="NCBI Taxonomy" id="7868"/>
    <lineage>
        <taxon>Eukaryota</taxon>
        <taxon>Metazoa</taxon>
        <taxon>Chordata</taxon>
        <taxon>Craniata</taxon>
        <taxon>Vertebrata</taxon>
        <taxon>Chondrichthyes</taxon>
        <taxon>Holocephali</taxon>
        <taxon>Chimaeriformes</taxon>
        <taxon>Callorhinchidae</taxon>
        <taxon>Callorhinchus</taxon>
    </lineage>
</organism>
<dbReference type="GO" id="GO:0005782">
    <property type="term" value="C:peroxisomal matrix"/>
    <property type="evidence" value="ECO:0007669"/>
    <property type="project" value="TreeGrafter"/>
</dbReference>
<dbReference type="GO" id="GO:0005759">
    <property type="term" value="C:mitochondrial matrix"/>
    <property type="evidence" value="ECO:0007669"/>
    <property type="project" value="TreeGrafter"/>
</dbReference>
<dbReference type="GO" id="GO:0050080">
    <property type="term" value="F:malonyl-CoA decarboxylase activity"/>
    <property type="evidence" value="ECO:0007669"/>
    <property type="project" value="InterPro"/>
</dbReference>
<accession>A0A4W3IPN6</accession>
<name>A0A4W3IPN6_CALMI</name>
<dbReference type="InterPro" id="IPR038917">
    <property type="entry name" value="Malonyl_CoA_deC"/>
</dbReference>
<feature type="domain" description="Malonyl-CoA decarboxylase C-terminal" evidence="1">
    <location>
        <begin position="61"/>
        <end position="325"/>
    </location>
</feature>
<dbReference type="PANTHER" id="PTHR28641:SF1">
    <property type="entry name" value="MALONYL-COA DECARBOXYLASE, MITOCHONDRIAL"/>
    <property type="match status" value="1"/>
</dbReference>
<dbReference type="InterPro" id="IPR042303">
    <property type="entry name" value="Malonyl_CoA_deC_C_sf"/>
</dbReference>
<dbReference type="FunFam" id="3.40.630.150:FF:000001">
    <property type="entry name" value="Malonyl-CoA decarboxylase, mitochondrial"/>
    <property type="match status" value="1"/>
</dbReference>
<dbReference type="Gene3D" id="3.40.630.150">
    <property type="entry name" value="Malonyl-CoA decarboxylase, catalytic domain"/>
    <property type="match status" value="1"/>
</dbReference>
<dbReference type="AlphaFoldDB" id="A0A4W3IPN6"/>
<sequence>MHPTCTWKFQRWIANKAATHTTLDCHEEWTTERACGFHKLEKKEEMNGMLKSLFSEWFSVGFLNLERVTWQSSCELLQKISEYEAVHPVRNWTDIKRRVGPYRRCFVFTHSAMPGEPLVVLHVALTDHISSNIQAIVREVPSPEMTEDPKKITTAIFYSISSTQQGLQGVELGNYLIKRVVKELQGEFPGMRQFSSLSPIPGFTKWLLGILNQQIKEGELNKIFTKTEYKEIQDLVGIPVLETLKQLLTTNEWTRSDKLVRALELPLMRICGWYLYGEKHRGAALNPVANFHLQNGAVMWRLNWMANTSARGISLSSGMMANYRYFLENTKDNSTQYLRTKHIEASEQILSLVSQFQKFSKL</sequence>
<dbReference type="OMA" id="CEQFAPD"/>
<reference evidence="3" key="1">
    <citation type="journal article" date="2006" name="Science">
        <title>Ancient noncoding elements conserved in the human genome.</title>
        <authorList>
            <person name="Venkatesh B."/>
            <person name="Kirkness E.F."/>
            <person name="Loh Y.H."/>
            <person name="Halpern A.L."/>
            <person name="Lee A.P."/>
            <person name="Johnson J."/>
            <person name="Dandona N."/>
            <person name="Viswanathan L.D."/>
            <person name="Tay A."/>
            <person name="Venter J.C."/>
            <person name="Strausberg R.L."/>
            <person name="Brenner S."/>
        </authorList>
    </citation>
    <scope>NUCLEOTIDE SEQUENCE [LARGE SCALE GENOMIC DNA]</scope>
</reference>